<feature type="transmembrane region" description="Helical" evidence="7">
    <location>
        <begin position="215"/>
        <end position="234"/>
    </location>
</feature>
<keyword evidence="4 7" id="KW-0472">Membrane</keyword>
<dbReference type="InterPro" id="IPR011701">
    <property type="entry name" value="MFS"/>
</dbReference>
<dbReference type="InterPro" id="IPR036259">
    <property type="entry name" value="MFS_trans_sf"/>
</dbReference>
<feature type="transmembrane region" description="Helical" evidence="7">
    <location>
        <begin position="89"/>
        <end position="113"/>
    </location>
</feature>
<dbReference type="Proteomes" id="UP000736672">
    <property type="component" value="Unassembled WGS sequence"/>
</dbReference>
<proteinExistence type="predicted"/>
<evidence type="ECO:0000256" key="5">
    <source>
        <dbReference type="ARBA" id="ARBA00023180"/>
    </source>
</evidence>
<keyword evidence="10" id="KW-1185">Reference proteome</keyword>
<feature type="transmembrane region" description="Helical" evidence="7">
    <location>
        <begin position="443"/>
        <end position="467"/>
    </location>
</feature>
<feature type="transmembrane region" description="Helical" evidence="7">
    <location>
        <begin position="185"/>
        <end position="203"/>
    </location>
</feature>
<evidence type="ECO:0000256" key="1">
    <source>
        <dbReference type="ARBA" id="ARBA00004141"/>
    </source>
</evidence>
<feature type="transmembrane region" description="Helical" evidence="7">
    <location>
        <begin position="59"/>
        <end position="77"/>
    </location>
</feature>
<feature type="transmembrane region" description="Helical" evidence="7">
    <location>
        <begin position="479"/>
        <end position="498"/>
    </location>
</feature>
<protein>
    <submittedName>
        <fullName evidence="9">Major facilitator superfamily domain-containing protein</fullName>
    </submittedName>
</protein>
<feature type="region of interest" description="Disordered" evidence="6">
    <location>
        <begin position="249"/>
        <end position="287"/>
    </location>
</feature>
<dbReference type="GO" id="GO:0022857">
    <property type="term" value="F:transmembrane transporter activity"/>
    <property type="evidence" value="ECO:0007669"/>
    <property type="project" value="InterPro"/>
</dbReference>
<evidence type="ECO:0000259" key="8">
    <source>
        <dbReference type="PROSITE" id="PS50850"/>
    </source>
</evidence>
<feature type="transmembrane region" description="Helical" evidence="7">
    <location>
        <begin position="330"/>
        <end position="352"/>
    </location>
</feature>
<evidence type="ECO:0000313" key="10">
    <source>
        <dbReference type="Proteomes" id="UP000736672"/>
    </source>
</evidence>
<dbReference type="AlphaFoldDB" id="A0A9P9G1W0"/>
<evidence type="ECO:0000256" key="4">
    <source>
        <dbReference type="ARBA" id="ARBA00023136"/>
    </source>
</evidence>
<dbReference type="PANTHER" id="PTHR23502:SF30">
    <property type="entry name" value="TRANSPORTER, PUTATIVE (AFU_ORTHOLOGUE AFUA_8G04702)-RELATED"/>
    <property type="match status" value="1"/>
</dbReference>
<reference evidence="9" key="1">
    <citation type="journal article" date="2021" name="Nat. Commun.">
        <title>Genetic determinants of endophytism in the Arabidopsis root mycobiome.</title>
        <authorList>
            <person name="Mesny F."/>
            <person name="Miyauchi S."/>
            <person name="Thiergart T."/>
            <person name="Pickel B."/>
            <person name="Atanasova L."/>
            <person name="Karlsson M."/>
            <person name="Huettel B."/>
            <person name="Barry K.W."/>
            <person name="Haridas S."/>
            <person name="Chen C."/>
            <person name="Bauer D."/>
            <person name="Andreopoulos W."/>
            <person name="Pangilinan J."/>
            <person name="LaButti K."/>
            <person name="Riley R."/>
            <person name="Lipzen A."/>
            <person name="Clum A."/>
            <person name="Drula E."/>
            <person name="Henrissat B."/>
            <person name="Kohler A."/>
            <person name="Grigoriev I.V."/>
            <person name="Martin F.M."/>
            <person name="Hacquard S."/>
        </authorList>
    </citation>
    <scope>NUCLEOTIDE SEQUENCE</scope>
    <source>
        <strain evidence="9">FSSC 5 MPI-SDFR-AT-0091</strain>
    </source>
</reference>
<name>A0A9P9G1W0_FUSSL</name>
<keyword evidence="2 7" id="KW-0812">Transmembrane</keyword>
<feature type="compositionally biased region" description="Basic and acidic residues" evidence="6">
    <location>
        <begin position="265"/>
        <end position="284"/>
    </location>
</feature>
<evidence type="ECO:0000256" key="7">
    <source>
        <dbReference type="SAM" id="Phobius"/>
    </source>
</evidence>
<feature type="domain" description="Major facilitator superfamily (MFS) profile" evidence="8">
    <location>
        <begin position="54"/>
        <end position="533"/>
    </location>
</feature>
<dbReference type="OrthoDB" id="2585655at2759"/>
<evidence type="ECO:0000256" key="2">
    <source>
        <dbReference type="ARBA" id="ARBA00022692"/>
    </source>
</evidence>
<evidence type="ECO:0000256" key="3">
    <source>
        <dbReference type="ARBA" id="ARBA00022989"/>
    </source>
</evidence>
<dbReference type="PROSITE" id="PS50850">
    <property type="entry name" value="MFS"/>
    <property type="match status" value="1"/>
</dbReference>
<dbReference type="PANTHER" id="PTHR23502">
    <property type="entry name" value="MAJOR FACILITATOR SUPERFAMILY"/>
    <property type="match status" value="1"/>
</dbReference>
<dbReference type="SUPFAM" id="SSF103473">
    <property type="entry name" value="MFS general substrate transporter"/>
    <property type="match status" value="1"/>
</dbReference>
<dbReference type="InterPro" id="IPR020846">
    <property type="entry name" value="MFS_dom"/>
</dbReference>
<gene>
    <name evidence="9" type="ORF">B0J15DRAFT_539527</name>
</gene>
<dbReference type="Pfam" id="PF07690">
    <property type="entry name" value="MFS_1"/>
    <property type="match status" value="1"/>
</dbReference>
<evidence type="ECO:0000313" key="9">
    <source>
        <dbReference type="EMBL" id="KAH7230808.1"/>
    </source>
</evidence>
<keyword evidence="5" id="KW-0325">Glycoprotein</keyword>
<dbReference type="EMBL" id="JAGTJS010000035">
    <property type="protein sequence ID" value="KAH7230808.1"/>
    <property type="molecule type" value="Genomic_DNA"/>
</dbReference>
<keyword evidence="3 7" id="KW-1133">Transmembrane helix</keyword>
<comment type="subcellular location">
    <subcellularLocation>
        <location evidence="1">Membrane</location>
        <topology evidence="1">Multi-pass membrane protein</topology>
    </subcellularLocation>
</comment>
<dbReference type="Gene3D" id="1.20.1250.20">
    <property type="entry name" value="MFS general substrate transporter like domains"/>
    <property type="match status" value="1"/>
</dbReference>
<organism evidence="9 10">
    <name type="scientific">Fusarium solani</name>
    <name type="common">Filamentous fungus</name>
    <dbReference type="NCBI Taxonomy" id="169388"/>
    <lineage>
        <taxon>Eukaryota</taxon>
        <taxon>Fungi</taxon>
        <taxon>Dikarya</taxon>
        <taxon>Ascomycota</taxon>
        <taxon>Pezizomycotina</taxon>
        <taxon>Sordariomycetes</taxon>
        <taxon>Hypocreomycetidae</taxon>
        <taxon>Hypocreales</taxon>
        <taxon>Nectriaceae</taxon>
        <taxon>Fusarium</taxon>
        <taxon>Fusarium solani species complex</taxon>
    </lineage>
</organism>
<evidence type="ECO:0000256" key="6">
    <source>
        <dbReference type="SAM" id="MobiDB-lite"/>
    </source>
</evidence>
<feature type="transmembrane region" description="Helical" evidence="7">
    <location>
        <begin position="372"/>
        <end position="395"/>
    </location>
</feature>
<feature type="transmembrane region" description="Helical" evidence="7">
    <location>
        <begin position="510"/>
        <end position="531"/>
    </location>
</feature>
<dbReference type="GO" id="GO:0005886">
    <property type="term" value="C:plasma membrane"/>
    <property type="evidence" value="ECO:0007669"/>
    <property type="project" value="TreeGrafter"/>
</dbReference>
<feature type="transmembrane region" description="Helical" evidence="7">
    <location>
        <begin position="416"/>
        <end position="437"/>
    </location>
</feature>
<sequence length="551" mass="60418">MESTTRDRTSDYDIAPGTVYIVEQPSALSADSTAAVILIPTPADDLTDPLRWSVWRKRYHLFLLIAYGTLMTALGNWEASIYVNIQEALGTTITLLNIGMALTLLMLGVGNVFFTPLSHKLGRRFTYLSSLIIVIASKIWLAKAKNSGDFIGAHVLFGLGRAPYEALIPISIADVLFTHERGFGLGIYSFGLMFGSSVGPIASGYMVKTLHWRWVYWWGAILCGVVWVVMFLTLEESRFIRKPSQVESTTFDSNERGTPTQGSSSEEHKTAQEEVKDEKNDLQHHGSNTSVHRVGEVLDADNFRFQTSLWRVFPGSLGVLAKQCYQPLQLAWFPVILWCGIMYGASVSWISVLGTTTATILGSAPYNFGNDALGLIWLSPLVGAVFGSYFAGSFNDQLTMFLSRRNRGWREPEFRLWAFLPTAFIMPGGLILYGVGAAKGLPWIAPIIGMGLVGFGLSVAAALTVAYTVDCYQAIDGEAVTTVILIRNIIGSALTFGIQPWIDSMGVTDTFITVGCLSFVITMAAGLLIVWGKKMRFLTKAAYMNFACLSG</sequence>
<feature type="compositionally biased region" description="Polar residues" evidence="6">
    <location>
        <begin position="249"/>
        <end position="264"/>
    </location>
</feature>
<comment type="caution">
    <text evidence="9">The sequence shown here is derived from an EMBL/GenBank/DDBJ whole genome shotgun (WGS) entry which is preliminary data.</text>
</comment>
<accession>A0A9P9G1W0</accession>